<organism evidence="5 6">
    <name type="scientific">Rotaria sordida</name>
    <dbReference type="NCBI Taxonomy" id="392033"/>
    <lineage>
        <taxon>Eukaryota</taxon>
        <taxon>Metazoa</taxon>
        <taxon>Spiralia</taxon>
        <taxon>Gnathifera</taxon>
        <taxon>Rotifera</taxon>
        <taxon>Eurotatoria</taxon>
        <taxon>Bdelloidea</taxon>
        <taxon>Philodinida</taxon>
        <taxon>Philodinidae</taxon>
        <taxon>Rotaria</taxon>
    </lineage>
</organism>
<dbReference type="PANTHER" id="PTHR21301:SF10">
    <property type="entry name" value="REVERSE TRANSCRIPTASE DOMAIN-CONTAINING PROTEIN"/>
    <property type="match status" value="1"/>
</dbReference>
<feature type="non-terminal residue" evidence="5">
    <location>
        <position position="1"/>
    </location>
</feature>
<reference evidence="5" key="1">
    <citation type="submission" date="2021-02" db="EMBL/GenBank/DDBJ databases">
        <authorList>
            <person name="Nowell W R."/>
        </authorList>
    </citation>
    <scope>NUCLEOTIDE SEQUENCE</scope>
</reference>
<dbReference type="Proteomes" id="UP000663870">
    <property type="component" value="Unassembled WGS sequence"/>
</dbReference>
<comment type="caution">
    <text evidence="5">The sequence shown here is derived from an EMBL/GenBank/DDBJ whole genome shotgun (WGS) entry which is preliminary data.</text>
</comment>
<dbReference type="Pfam" id="PF26215">
    <property type="entry name" value="HTH_animal"/>
    <property type="match status" value="1"/>
</dbReference>
<gene>
    <name evidence="5" type="ORF">JXQ802_LOCUS54628</name>
    <name evidence="3" type="ORF">PYM288_LOCUS38145</name>
    <name evidence="2" type="ORF">RFH988_LOCUS37408</name>
    <name evidence="4" type="ORF">SEV965_LOCUS37292</name>
</gene>
<accession>A0A816ESK3</accession>
<dbReference type="InterPro" id="IPR058912">
    <property type="entry name" value="HTH_animal"/>
</dbReference>
<dbReference type="EMBL" id="CAJNOL010010714">
    <property type="protein sequence ID" value="CAF1651361.1"/>
    <property type="molecule type" value="Genomic_DNA"/>
</dbReference>
<evidence type="ECO:0000313" key="3">
    <source>
        <dbReference type="EMBL" id="CAF1490075.1"/>
    </source>
</evidence>
<dbReference type="Proteomes" id="UP000663854">
    <property type="component" value="Unassembled WGS sequence"/>
</dbReference>
<dbReference type="PROSITE" id="PS50878">
    <property type="entry name" value="RT_POL"/>
    <property type="match status" value="1"/>
</dbReference>
<dbReference type="Proteomes" id="UP000663889">
    <property type="component" value="Unassembled WGS sequence"/>
</dbReference>
<dbReference type="InterPro" id="IPR000477">
    <property type="entry name" value="RT_dom"/>
</dbReference>
<proteinExistence type="predicted"/>
<evidence type="ECO:0000313" key="2">
    <source>
        <dbReference type="EMBL" id="CAF1467448.1"/>
    </source>
</evidence>
<dbReference type="EMBL" id="CAJNOH010008972">
    <property type="protein sequence ID" value="CAF1490075.1"/>
    <property type="molecule type" value="Genomic_DNA"/>
</dbReference>
<dbReference type="EMBL" id="CAJNOU010007561">
    <property type="protein sequence ID" value="CAF1526524.1"/>
    <property type="molecule type" value="Genomic_DNA"/>
</dbReference>
<evidence type="ECO:0000313" key="5">
    <source>
        <dbReference type="EMBL" id="CAF1651361.1"/>
    </source>
</evidence>
<sequence length="412" mass="48440">MNVITAYIWYFAYSHANDYEQKAEAYRQKTGANIELETDPLRTVFDKVVCLLNNRRSKEQIRAWQLDKMMPKRDKVALAYLYFIPKPHIEGTPLRPIVSPMNIPTTGIAKFLDKIIRPLFDKHVRWTTIIDGVYLIRRLETYVENDYLKPTAQLCTFDITDLYTMLPQEESLNVLTEFPLQHGYHKKFYRQIIGGTMRSAFTLTLANIFMWKWEKELVCRQNASYEIYGRYIDDIFLTSNKSLDKINQMLDEANQFHPNIKLVRQIGTSILFLDVYIENKNGTLETSVYHKDAAEPYIVPFKSDHPRHIFKNIIDGALTRAIRFSSTLSAFNEERRSIKLMLLYNGNPPRYISNRSHKFFSNHLPTSFILPMISTENDFAFIRHQLLIKPTIPEYQIAKRIEKTIDVNNKEE</sequence>
<protein>
    <recommendedName>
        <fullName evidence="1">Reverse transcriptase domain-containing protein</fullName>
    </recommendedName>
</protein>
<evidence type="ECO:0000313" key="4">
    <source>
        <dbReference type="EMBL" id="CAF1526524.1"/>
    </source>
</evidence>
<name>A0A816ESK3_9BILA</name>
<dbReference type="AlphaFoldDB" id="A0A816ESK3"/>
<feature type="domain" description="Reverse transcriptase" evidence="1">
    <location>
        <begin position="65"/>
        <end position="288"/>
    </location>
</feature>
<evidence type="ECO:0000313" key="6">
    <source>
        <dbReference type="Proteomes" id="UP000663870"/>
    </source>
</evidence>
<keyword evidence="6" id="KW-1185">Reference proteome</keyword>
<dbReference type="EMBL" id="CAJNOO010007408">
    <property type="protein sequence ID" value="CAF1467448.1"/>
    <property type="molecule type" value="Genomic_DNA"/>
</dbReference>
<dbReference type="OrthoDB" id="10051491at2759"/>
<evidence type="ECO:0000259" key="1">
    <source>
        <dbReference type="PROSITE" id="PS50878"/>
    </source>
</evidence>
<dbReference type="PANTHER" id="PTHR21301">
    <property type="entry name" value="REVERSE TRANSCRIPTASE"/>
    <property type="match status" value="1"/>
</dbReference>
<dbReference type="Proteomes" id="UP000663882">
    <property type="component" value="Unassembled WGS sequence"/>
</dbReference>